<proteinExistence type="predicted"/>
<name>A0A117NHS0_PICGL</name>
<comment type="caution">
    <text evidence="2">The sequence shown here is derived from an EMBL/GenBank/DDBJ whole genome shotgun (WGS) entry which is preliminary data.</text>
</comment>
<feature type="compositionally biased region" description="Basic and acidic residues" evidence="1">
    <location>
        <begin position="1"/>
        <end position="10"/>
    </location>
</feature>
<feature type="compositionally biased region" description="Acidic residues" evidence="1">
    <location>
        <begin position="11"/>
        <end position="20"/>
    </location>
</feature>
<gene>
    <name evidence="2" type="ORF">ABT39_MTgene4151</name>
</gene>
<sequence length="40" mass="4304">MIDAVDRNDDPADPPEDDPVDLAYPPVTPVAREVAPMTVV</sequence>
<reference evidence="2" key="1">
    <citation type="journal article" date="2015" name="Genome Biol. Evol.">
        <title>Organellar Genomes of White Spruce (Picea glauca): Assembly and Annotation.</title>
        <authorList>
            <person name="Jackman S.D."/>
            <person name="Warren R.L."/>
            <person name="Gibb E.A."/>
            <person name="Vandervalk B.P."/>
            <person name="Mohamadi H."/>
            <person name="Chu J."/>
            <person name="Raymond A."/>
            <person name="Pleasance S."/>
            <person name="Coope R."/>
            <person name="Wildung M.R."/>
            <person name="Ritland C.E."/>
            <person name="Bousquet J."/>
            <person name="Jones S.J."/>
            <person name="Bohlmann J."/>
            <person name="Birol I."/>
        </authorList>
    </citation>
    <scope>NUCLEOTIDE SEQUENCE [LARGE SCALE GENOMIC DNA]</scope>
    <source>
        <tissue evidence="2">Flushing bud</tissue>
    </source>
</reference>
<protein>
    <submittedName>
        <fullName evidence="2">Uncharacterized protein</fullName>
    </submittedName>
</protein>
<keyword evidence="2" id="KW-0496">Mitochondrion</keyword>
<geneLocation type="mitochondrion" evidence="2"/>
<evidence type="ECO:0000256" key="1">
    <source>
        <dbReference type="SAM" id="MobiDB-lite"/>
    </source>
</evidence>
<accession>A0A117NHS0</accession>
<dbReference type="EMBL" id="LKAM01000004">
    <property type="protein sequence ID" value="KUM48815.1"/>
    <property type="molecule type" value="Genomic_DNA"/>
</dbReference>
<dbReference type="AlphaFoldDB" id="A0A117NHS0"/>
<evidence type="ECO:0000313" key="2">
    <source>
        <dbReference type="EMBL" id="KUM48815.1"/>
    </source>
</evidence>
<feature type="region of interest" description="Disordered" evidence="1">
    <location>
        <begin position="1"/>
        <end position="24"/>
    </location>
</feature>
<organism evidence="2">
    <name type="scientific">Picea glauca</name>
    <name type="common">White spruce</name>
    <name type="synonym">Pinus glauca</name>
    <dbReference type="NCBI Taxonomy" id="3330"/>
    <lineage>
        <taxon>Eukaryota</taxon>
        <taxon>Viridiplantae</taxon>
        <taxon>Streptophyta</taxon>
        <taxon>Embryophyta</taxon>
        <taxon>Tracheophyta</taxon>
        <taxon>Spermatophyta</taxon>
        <taxon>Pinopsida</taxon>
        <taxon>Pinidae</taxon>
        <taxon>Conifers I</taxon>
        <taxon>Pinales</taxon>
        <taxon>Pinaceae</taxon>
        <taxon>Picea</taxon>
    </lineage>
</organism>